<evidence type="ECO:0000256" key="1">
    <source>
        <dbReference type="SAM" id="Phobius"/>
    </source>
</evidence>
<feature type="transmembrane region" description="Helical" evidence="1">
    <location>
        <begin position="68"/>
        <end position="86"/>
    </location>
</feature>
<feature type="transmembrane region" description="Helical" evidence="1">
    <location>
        <begin position="44"/>
        <end position="62"/>
    </location>
</feature>
<feature type="transmembrane region" description="Helical" evidence="1">
    <location>
        <begin position="98"/>
        <end position="116"/>
    </location>
</feature>
<keyword evidence="1" id="KW-0812">Transmembrane</keyword>
<dbReference type="EMBL" id="MSCN01000001">
    <property type="protein sequence ID" value="PQJ80868.1"/>
    <property type="molecule type" value="Genomic_DNA"/>
</dbReference>
<name>A0A2S7WTD2_9FLAO</name>
<evidence type="ECO:0000313" key="2">
    <source>
        <dbReference type="EMBL" id="PQJ80868.1"/>
    </source>
</evidence>
<keyword evidence="1" id="KW-0472">Membrane</keyword>
<dbReference type="RefSeq" id="WP_105017470.1">
    <property type="nucleotide sequence ID" value="NZ_MSCN01000001.1"/>
</dbReference>
<feature type="transmembrane region" description="Helical" evidence="1">
    <location>
        <begin position="6"/>
        <end position="23"/>
    </location>
</feature>
<comment type="caution">
    <text evidence="2">The sequence shown here is derived from an EMBL/GenBank/DDBJ whole genome shotgun (WGS) entry which is preliminary data.</text>
</comment>
<protein>
    <submittedName>
        <fullName evidence="2">DoxX family protein</fullName>
    </submittedName>
</protein>
<keyword evidence="3" id="KW-1185">Reference proteome</keyword>
<evidence type="ECO:0000313" key="3">
    <source>
        <dbReference type="Proteomes" id="UP000238882"/>
    </source>
</evidence>
<organism evidence="2 3">
    <name type="scientific">Polaribacter porphyrae</name>
    <dbReference type="NCBI Taxonomy" id="1137780"/>
    <lineage>
        <taxon>Bacteria</taxon>
        <taxon>Pseudomonadati</taxon>
        <taxon>Bacteroidota</taxon>
        <taxon>Flavobacteriia</taxon>
        <taxon>Flavobacteriales</taxon>
        <taxon>Flavobacteriaceae</taxon>
    </lineage>
</organism>
<sequence length="130" mass="14105">MNKNLITILKAIAAIIMLQTLFYKFSAAQESVELFTKLAGENEAYMRIGTGVLELIASILLFVPKSVWFGALMTIGLMSGAVLGHLTKIGISHNNDGGLLFGSAIFILIVGLIVLFKERKNIPFIGSKFS</sequence>
<proteinExistence type="predicted"/>
<dbReference type="AlphaFoldDB" id="A0A2S7WTD2"/>
<dbReference type="Proteomes" id="UP000238882">
    <property type="component" value="Unassembled WGS sequence"/>
</dbReference>
<dbReference type="OrthoDB" id="8161897at2"/>
<reference evidence="2 3" key="1">
    <citation type="submission" date="2016-12" db="EMBL/GenBank/DDBJ databases">
        <title>Trade-off between light-utilization and light-protection in marine flavobacteria.</title>
        <authorList>
            <person name="Kumagai Y."/>
            <person name="Yoshizawa S."/>
            <person name="Kogure K."/>
            <person name="Iwasaki W."/>
        </authorList>
    </citation>
    <scope>NUCLEOTIDE SEQUENCE [LARGE SCALE GENOMIC DNA]</scope>
    <source>
        <strain evidence="2 3">NBRC 108759</strain>
    </source>
</reference>
<keyword evidence="1" id="KW-1133">Transmembrane helix</keyword>
<gene>
    <name evidence="2" type="ORF">BTO18_02145</name>
</gene>
<accession>A0A2S7WTD2</accession>